<feature type="domain" description="Acetyl xylan esterase" evidence="2">
    <location>
        <begin position="80"/>
        <end position="253"/>
    </location>
</feature>
<dbReference type="InterPro" id="IPR008391">
    <property type="entry name" value="AXE1_dom"/>
</dbReference>
<keyword evidence="3" id="KW-0378">Hydrolase</keyword>
<reference evidence="4" key="1">
    <citation type="submission" date="2019-08" db="EMBL/GenBank/DDBJ databases">
        <title>Limnoglobus roseus gen. nov., sp. nov., a novel freshwater planctomycete with a giant genome from the family Gemmataceae.</title>
        <authorList>
            <person name="Kulichevskaya I.S."/>
            <person name="Naumoff D.G."/>
            <person name="Miroshnikov K."/>
            <person name="Ivanova A."/>
            <person name="Philippov D.A."/>
            <person name="Hakobyan A."/>
            <person name="Rijpstra I.C."/>
            <person name="Sinninghe Damste J.S."/>
            <person name="Liesack W."/>
            <person name="Dedysh S.N."/>
        </authorList>
    </citation>
    <scope>NUCLEOTIDE SEQUENCE [LARGE SCALE GENOMIC DNA]</scope>
    <source>
        <strain evidence="4">PX52</strain>
    </source>
</reference>
<dbReference type="GO" id="GO:0016787">
    <property type="term" value="F:hydrolase activity"/>
    <property type="evidence" value="ECO:0007669"/>
    <property type="project" value="UniProtKB-KW"/>
</dbReference>
<dbReference type="RefSeq" id="WP_168219223.1">
    <property type="nucleotide sequence ID" value="NZ_CP042425.1"/>
</dbReference>
<name>A0A5C1AJW9_9BACT</name>
<dbReference type="SUPFAM" id="SSF53474">
    <property type="entry name" value="alpha/beta-Hydrolases"/>
    <property type="match status" value="1"/>
</dbReference>
<organism evidence="3 4">
    <name type="scientific">Limnoglobus roseus</name>
    <dbReference type="NCBI Taxonomy" id="2598579"/>
    <lineage>
        <taxon>Bacteria</taxon>
        <taxon>Pseudomonadati</taxon>
        <taxon>Planctomycetota</taxon>
        <taxon>Planctomycetia</taxon>
        <taxon>Gemmatales</taxon>
        <taxon>Gemmataceae</taxon>
        <taxon>Limnoglobus</taxon>
    </lineage>
</organism>
<proteinExistence type="predicted"/>
<evidence type="ECO:0000256" key="1">
    <source>
        <dbReference type="SAM" id="SignalP"/>
    </source>
</evidence>
<dbReference type="EMBL" id="CP042425">
    <property type="protein sequence ID" value="QEL18493.1"/>
    <property type="molecule type" value="Genomic_DNA"/>
</dbReference>
<feature type="signal peptide" evidence="1">
    <location>
        <begin position="1"/>
        <end position="17"/>
    </location>
</feature>
<evidence type="ECO:0000313" key="3">
    <source>
        <dbReference type="EMBL" id="QEL18493.1"/>
    </source>
</evidence>
<protein>
    <submittedName>
        <fullName evidence="3">Putative alpha/beta-hydrolase-type carbohydrate esterase (Acetyl xylan esterase)</fullName>
    </submittedName>
</protein>
<accession>A0A5C1AJW9</accession>
<dbReference type="Gene3D" id="3.40.50.1820">
    <property type="entry name" value="alpha/beta hydrolase"/>
    <property type="match status" value="2"/>
</dbReference>
<evidence type="ECO:0000313" key="4">
    <source>
        <dbReference type="Proteomes" id="UP000324974"/>
    </source>
</evidence>
<gene>
    <name evidence="3" type="ORF">PX52LOC_05518</name>
</gene>
<dbReference type="KEGG" id="lrs:PX52LOC_05518"/>
<dbReference type="PANTHER" id="PTHR47381:SF3">
    <property type="entry name" value="ALPHA_BETA-HYDROLASES SUPERFAMILY PROTEIN"/>
    <property type="match status" value="1"/>
</dbReference>
<dbReference type="AlphaFoldDB" id="A0A5C1AJW9"/>
<dbReference type="Proteomes" id="UP000324974">
    <property type="component" value="Chromosome"/>
</dbReference>
<keyword evidence="1" id="KW-0732">Signal</keyword>
<dbReference type="InterPro" id="IPR029058">
    <property type="entry name" value="AB_hydrolase_fold"/>
</dbReference>
<dbReference type="PANTHER" id="PTHR47381">
    <property type="entry name" value="ALPHA/BETA-HYDROLASES SUPERFAMILY PROTEIN"/>
    <property type="match status" value="1"/>
</dbReference>
<dbReference type="Pfam" id="PF05448">
    <property type="entry name" value="AXE1"/>
    <property type="match status" value="1"/>
</dbReference>
<keyword evidence="4" id="KW-1185">Reference proteome</keyword>
<evidence type="ECO:0000259" key="2">
    <source>
        <dbReference type="Pfam" id="PF05448"/>
    </source>
</evidence>
<feature type="chain" id="PRO_5022864258" evidence="1">
    <location>
        <begin position="18"/>
        <end position="703"/>
    </location>
</feature>
<sequence>MRFVLTLLALVPVSALAADPQPDLSAGRAMIDNYFRVQSKQIADQCLNDLTTKADWEKRRVTLRQQYLEMMGLWPMPARTDLKPVVTGTVEAEKYRVEKLHFQSMPGLYVTANLYLPKGDVKNAPTVLYVCGHGNVVEKGVSYGSKVFYQYHPAWFAAHGYACLILDTLQLHEIPGQHHGTYREKMWWWHTRGYTPAGIELWNAIRAIDYLETRPEVDAKRIGLTGRSGGGATSWWTAAADERIQAVVPVAGFADLTAHISDGSQPGSPDRLKAGVIAGHCDCMFPVNTYRWDFAQIAALIAPRPLLLGNSDADDIFPVAGYRRIAGKVRKVYALYGAEEKFQLLETKGPHKDTPELRVGINKWMNRWLKNDTTAAVEDDLPPKLPPEQLKVLAKTPEDSINTTIQDSFIKPAKIDLPESSAVTKEWWSHKRGQLVADLRDKVFSGWAKQPPALGVKAAGEVVHNGVKLQAFDFVSEEAIPLRLFVMSSPEVTKPTHVMLSVLDEMGWQTWCRDLGPEYAALLQRKEPIERDEKKFAQNAAVMKQEKVAFAAVCPRGIGPTRWAVDGSTDDTQIRRRFPLLGQTLDGQRVWDTRRAVQALAESLKDVPVRLHGERDAAGIALYASLFEPAVAGLDLWHLPTTHRDGPILLNVARVLDVPQAVALTTVPVTLHVKPADREAWAWPVQLQKTTGEPRLRLVEDRP</sequence>